<sequence length="79" mass="8668">MAGRHAISLGTGRQAGLRSIRYVSENEAVFQTLLPTSSGKSPSRRGGRRNTWTMEKVVIIHLLHGATDYGAILFSEIIE</sequence>
<evidence type="ECO:0008006" key="3">
    <source>
        <dbReference type="Google" id="ProtNLM"/>
    </source>
</evidence>
<keyword evidence="2" id="KW-1185">Reference proteome</keyword>
<name>A0ABM8PLV4_9HYPH</name>
<proteinExistence type="predicted"/>
<organism evidence="1 2">
    <name type="scientific">Pseudorhizobium endolithicum</name>
    <dbReference type="NCBI Taxonomy" id="1191678"/>
    <lineage>
        <taxon>Bacteria</taxon>
        <taxon>Pseudomonadati</taxon>
        <taxon>Pseudomonadota</taxon>
        <taxon>Alphaproteobacteria</taxon>
        <taxon>Hyphomicrobiales</taxon>
        <taxon>Rhizobiaceae</taxon>
        <taxon>Rhizobium/Agrobacterium group</taxon>
        <taxon>Pseudorhizobium</taxon>
    </lineage>
</organism>
<evidence type="ECO:0000313" key="2">
    <source>
        <dbReference type="Proteomes" id="UP000606921"/>
    </source>
</evidence>
<reference evidence="1 2" key="1">
    <citation type="submission" date="2020-11" db="EMBL/GenBank/DDBJ databases">
        <authorList>
            <person name="Lassalle F."/>
        </authorList>
    </citation>
    <scope>NUCLEOTIDE SEQUENCE [LARGE SCALE GENOMIC DNA]</scope>
    <source>
        <strain evidence="1 2">JC140</strain>
    </source>
</reference>
<evidence type="ECO:0000313" key="1">
    <source>
        <dbReference type="EMBL" id="CAD7036982.1"/>
    </source>
</evidence>
<accession>A0ABM8PLV4</accession>
<dbReference type="EMBL" id="CABFWF030000011">
    <property type="protein sequence ID" value="CAD7036982.1"/>
    <property type="molecule type" value="Genomic_DNA"/>
</dbReference>
<dbReference type="Proteomes" id="UP000606921">
    <property type="component" value="Unassembled WGS sequence"/>
</dbReference>
<gene>
    <name evidence="1" type="ORF">REJC140_03603</name>
</gene>
<protein>
    <recommendedName>
        <fullName evidence="3">Transposase</fullName>
    </recommendedName>
</protein>
<comment type="caution">
    <text evidence="1">The sequence shown here is derived from an EMBL/GenBank/DDBJ whole genome shotgun (WGS) entry which is preliminary data.</text>
</comment>